<accession>A0A0C3DHN8</accession>
<evidence type="ECO:0000313" key="4">
    <source>
        <dbReference type="Proteomes" id="UP000053989"/>
    </source>
</evidence>
<evidence type="ECO:0000256" key="1">
    <source>
        <dbReference type="SAM" id="Phobius"/>
    </source>
</evidence>
<sequence length="311" mass="35304">MSAPQMNSFPVYPHLLVPFIFVVYDYFLTLDDEVEYIWAKFWQNNQLRSVPTLIYLVLRCFGTGFLFFAMIRTCLPIPAQWDPLLIGYTQKPTLCLVDKTVSNTGFIVQLWLSDVTFWLEQVILQMRLSALHSRSKKVLLVMKYGFIIEVIAMMGVMAYISVAIRNAVQIMDILPQILFLKYSILGFYDFLLFCLALLGGIRRSREEFQARPANRRGPPLLQVLIEGNIVYFFVNSLAVSVGIMLYASTGLQSVLLLGDQMTIAVAAIAGCRLILSIRSSQRTSDTSNIDLGSRLEARRPHSFTQESAMEP</sequence>
<dbReference type="InParanoid" id="A0A0C3DHN8"/>
<dbReference type="Pfam" id="PF20151">
    <property type="entry name" value="DUF6533"/>
    <property type="match status" value="1"/>
</dbReference>
<dbReference type="Proteomes" id="UP000053989">
    <property type="component" value="Unassembled WGS sequence"/>
</dbReference>
<feature type="transmembrane region" description="Helical" evidence="1">
    <location>
        <begin position="223"/>
        <end position="247"/>
    </location>
</feature>
<keyword evidence="1" id="KW-0472">Membrane</keyword>
<dbReference type="AlphaFoldDB" id="A0A0C3DHN8"/>
<proteinExistence type="predicted"/>
<feature type="transmembrane region" description="Helical" evidence="1">
    <location>
        <begin position="184"/>
        <end position="202"/>
    </location>
</feature>
<feature type="domain" description="DUF6533" evidence="2">
    <location>
        <begin position="17"/>
        <end position="62"/>
    </location>
</feature>
<dbReference type="HOGENOM" id="CLU_035509_15_0_1"/>
<keyword evidence="1" id="KW-0812">Transmembrane</keyword>
<dbReference type="OrthoDB" id="2638860at2759"/>
<organism evidence="3 4">
    <name type="scientific">Scleroderma citrinum Foug A</name>
    <dbReference type="NCBI Taxonomy" id="1036808"/>
    <lineage>
        <taxon>Eukaryota</taxon>
        <taxon>Fungi</taxon>
        <taxon>Dikarya</taxon>
        <taxon>Basidiomycota</taxon>
        <taxon>Agaricomycotina</taxon>
        <taxon>Agaricomycetes</taxon>
        <taxon>Agaricomycetidae</taxon>
        <taxon>Boletales</taxon>
        <taxon>Sclerodermatineae</taxon>
        <taxon>Sclerodermataceae</taxon>
        <taxon>Scleroderma</taxon>
    </lineage>
</organism>
<protein>
    <recommendedName>
        <fullName evidence="2">DUF6533 domain-containing protein</fullName>
    </recommendedName>
</protein>
<dbReference type="EMBL" id="KN822126">
    <property type="protein sequence ID" value="KIM55864.1"/>
    <property type="molecule type" value="Genomic_DNA"/>
</dbReference>
<name>A0A0C3DHN8_9AGAM</name>
<reference evidence="3 4" key="1">
    <citation type="submission" date="2014-04" db="EMBL/GenBank/DDBJ databases">
        <authorList>
            <consortium name="DOE Joint Genome Institute"/>
            <person name="Kuo A."/>
            <person name="Kohler A."/>
            <person name="Nagy L.G."/>
            <person name="Floudas D."/>
            <person name="Copeland A."/>
            <person name="Barry K.W."/>
            <person name="Cichocki N."/>
            <person name="Veneault-Fourrey C."/>
            <person name="LaButti K."/>
            <person name="Lindquist E.A."/>
            <person name="Lipzen A."/>
            <person name="Lundell T."/>
            <person name="Morin E."/>
            <person name="Murat C."/>
            <person name="Sun H."/>
            <person name="Tunlid A."/>
            <person name="Henrissat B."/>
            <person name="Grigoriev I.V."/>
            <person name="Hibbett D.S."/>
            <person name="Martin F."/>
            <person name="Nordberg H.P."/>
            <person name="Cantor M.N."/>
            <person name="Hua S.X."/>
        </authorList>
    </citation>
    <scope>NUCLEOTIDE SEQUENCE [LARGE SCALE GENOMIC DNA]</scope>
    <source>
        <strain evidence="3 4">Foug A</strain>
    </source>
</reference>
<evidence type="ECO:0000313" key="3">
    <source>
        <dbReference type="EMBL" id="KIM55864.1"/>
    </source>
</evidence>
<evidence type="ECO:0000259" key="2">
    <source>
        <dbReference type="Pfam" id="PF20151"/>
    </source>
</evidence>
<keyword evidence="4" id="KW-1185">Reference proteome</keyword>
<feature type="transmembrane region" description="Helical" evidence="1">
    <location>
        <begin position="12"/>
        <end position="30"/>
    </location>
</feature>
<feature type="transmembrane region" description="Helical" evidence="1">
    <location>
        <begin position="144"/>
        <end position="164"/>
    </location>
</feature>
<gene>
    <name evidence="3" type="ORF">SCLCIDRAFT_1220846</name>
</gene>
<feature type="transmembrane region" description="Helical" evidence="1">
    <location>
        <begin position="50"/>
        <end position="71"/>
    </location>
</feature>
<reference evidence="4" key="2">
    <citation type="submission" date="2015-01" db="EMBL/GenBank/DDBJ databases">
        <title>Evolutionary Origins and Diversification of the Mycorrhizal Mutualists.</title>
        <authorList>
            <consortium name="DOE Joint Genome Institute"/>
            <consortium name="Mycorrhizal Genomics Consortium"/>
            <person name="Kohler A."/>
            <person name="Kuo A."/>
            <person name="Nagy L.G."/>
            <person name="Floudas D."/>
            <person name="Copeland A."/>
            <person name="Barry K.W."/>
            <person name="Cichocki N."/>
            <person name="Veneault-Fourrey C."/>
            <person name="LaButti K."/>
            <person name="Lindquist E.A."/>
            <person name="Lipzen A."/>
            <person name="Lundell T."/>
            <person name="Morin E."/>
            <person name="Murat C."/>
            <person name="Riley R."/>
            <person name="Ohm R."/>
            <person name="Sun H."/>
            <person name="Tunlid A."/>
            <person name="Henrissat B."/>
            <person name="Grigoriev I.V."/>
            <person name="Hibbett D.S."/>
            <person name="Martin F."/>
        </authorList>
    </citation>
    <scope>NUCLEOTIDE SEQUENCE [LARGE SCALE GENOMIC DNA]</scope>
    <source>
        <strain evidence="4">Foug A</strain>
    </source>
</reference>
<keyword evidence="1" id="KW-1133">Transmembrane helix</keyword>
<dbReference type="InterPro" id="IPR045340">
    <property type="entry name" value="DUF6533"/>
</dbReference>
<feature type="transmembrane region" description="Helical" evidence="1">
    <location>
        <begin position="253"/>
        <end position="275"/>
    </location>
</feature>